<evidence type="ECO:0000256" key="1">
    <source>
        <dbReference type="ARBA" id="ARBA00004141"/>
    </source>
</evidence>
<proteinExistence type="inferred from homology"/>
<comment type="subcellular location">
    <subcellularLocation>
        <location evidence="1">Membrane</location>
        <topology evidence="1">Multi-pass membrane protein</topology>
    </subcellularLocation>
</comment>
<reference evidence="7" key="1">
    <citation type="submission" date="2019-08" db="EMBL/GenBank/DDBJ databases">
        <authorList>
            <person name="Kucharzyk K."/>
            <person name="Murdoch R.W."/>
            <person name="Higgins S."/>
            <person name="Loffler F."/>
        </authorList>
    </citation>
    <scope>NUCLEOTIDE SEQUENCE</scope>
</reference>
<dbReference type="InterPro" id="IPR023271">
    <property type="entry name" value="Aquaporin-like"/>
</dbReference>
<comment type="similarity">
    <text evidence="5">Belongs to the FNT transporter (TC 1.A.16) family.</text>
</comment>
<evidence type="ECO:0008006" key="8">
    <source>
        <dbReference type="Google" id="ProtNLM"/>
    </source>
</evidence>
<evidence type="ECO:0000313" key="7">
    <source>
        <dbReference type="EMBL" id="MPN37403.1"/>
    </source>
</evidence>
<sequence length="161" mass="17758">MRKELTAGRVMAVLAISYLFNFIGAQLVAWLLSAHVGILGNDPWQAYLHHLSEAKVNQDFMRVFIKGIGANWLVCLGMFMGYAAKDITGRSIGIWIPVMLFVTLGYEHSIANMFFIPAAIYTGAEITWSTFIIQNLIPATLGNIVGGMGLVGVVYGWLFLK</sequence>
<accession>A0A645HPV7</accession>
<feature type="transmembrane region" description="Helical" evidence="6">
    <location>
        <begin position="12"/>
        <end position="40"/>
    </location>
</feature>
<protein>
    <recommendedName>
        <fullName evidence="8">Formate transporter 1</fullName>
    </recommendedName>
</protein>
<dbReference type="GO" id="GO:0015499">
    <property type="term" value="F:formate transmembrane transporter activity"/>
    <property type="evidence" value="ECO:0007669"/>
    <property type="project" value="TreeGrafter"/>
</dbReference>
<comment type="caution">
    <text evidence="7">The sequence shown here is derived from an EMBL/GenBank/DDBJ whole genome shotgun (WGS) entry which is preliminary data.</text>
</comment>
<keyword evidence="3 6" id="KW-1133">Transmembrane helix</keyword>
<evidence type="ECO:0000256" key="2">
    <source>
        <dbReference type="ARBA" id="ARBA00022692"/>
    </source>
</evidence>
<feature type="transmembrane region" description="Helical" evidence="6">
    <location>
        <begin position="60"/>
        <end position="82"/>
    </location>
</feature>
<gene>
    <name evidence="7" type="ORF">SDC9_184920</name>
</gene>
<evidence type="ECO:0000256" key="5">
    <source>
        <dbReference type="ARBA" id="ARBA00049660"/>
    </source>
</evidence>
<dbReference type="PANTHER" id="PTHR30520">
    <property type="entry name" value="FORMATE TRANSPORTER-RELATED"/>
    <property type="match status" value="1"/>
</dbReference>
<dbReference type="Gene3D" id="1.20.1080.10">
    <property type="entry name" value="Glycerol uptake facilitator protein"/>
    <property type="match status" value="1"/>
</dbReference>
<dbReference type="PANTHER" id="PTHR30520:SF6">
    <property type="entry name" value="FORMATE_NITRATE FAMILY TRANSPORTER (EUROFUNG)"/>
    <property type="match status" value="1"/>
</dbReference>
<dbReference type="GO" id="GO:0005886">
    <property type="term" value="C:plasma membrane"/>
    <property type="evidence" value="ECO:0007669"/>
    <property type="project" value="TreeGrafter"/>
</dbReference>
<evidence type="ECO:0000256" key="3">
    <source>
        <dbReference type="ARBA" id="ARBA00022989"/>
    </source>
</evidence>
<dbReference type="InterPro" id="IPR000292">
    <property type="entry name" value="For/NO2_transpt"/>
</dbReference>
<keyword evidence="4 6" id="KW-0472">Membrane</keyword>
<feature type="transmembrane region" description="Helical" evidence="6">
    <location>
        <begin position="94"/>
        <end position="116"/>
    </location>
</feature>
<evidence type="ECO:0000256" key="4">
    <source>
        <dbReference type="ARBA" id="ARBA00023136"/>
    </source>
</evidence>
<name>A0A645HPV7_9ZZZZ</name>
<dbReference type="Pfam" id="PF01226">
    <property type="entry name" value="Form_Nir_trans"/>
    <property type="match status" value="1"/>
</dbReference>
<dbReference type="EMBL" id="VSSQ01092040">
    <property type="protein sequence ID" value="MPN37403.1"/>
    <property type="molecule type" value="Genomic_DNA"/>
</dbReference>
<keyword evidence="2 6" id="KW-0812">Transmembrane</keyword>
<evidence type="ECO:0000256" key="6">
    <source>
        <dbReference type="SAM" id="Phobius"/>
    </source>
</evidence>
<dbReference type="AlphaFoldDB" id="A0A645HPV7"/>
<organism evidence="7">
    <name type="scientific">bioreactor metagenome</name>
    <dbReference type="NCBI Taxonomy" id="1076179"/>
    <lineage>
        <taxon>unclassified sequences</taxon>
        <taxon>metagenomes</taxon>
        <taxon>ecological metagenomes</taxon>
    </lineage>
</organism>
<feature type="transmembrane region" description="Helical" evidence="6">
    <location>
        <begin position="136"/>
        <end position="160"/>
    </location>
</feature>